<comment type="caution">
    <text evidence="1">The sequence shown here is derived from an EMBL/GenBank/DDBJ whole genome shotgun (WGS) entry which is preliminary data.</text>
</comment>
<sequence>MAYHQRCRLSMASRRPTLPLWNPINKISGPPHYEDRDSAISDREMNKVRSLCIRVLFISESLSHSRFVILFHNEFQKMITN</sequence>
<dbReference type="Proteomes" id="UP000036987">
    <property type="component" value="Unassembled WGS sequence"/>
</dbReference>
<protein>
    <submittedName>
        <fullName evidence="1">Uncharacterized protein</fullName>
    </submittedName>
</protein>
<dbReference type="AlphaFoldDB" id="A0A0K9NT60"/>
<accession>A0A0K9NT60</accession>
<reference evidence="2" key="1">
    <citation type="journal article" date="2016" name="Nature">
        <title>The genome of the seagrass Zostera marina reveals angiosperm adaptation to the sea.</title>
        <authorList>
            <person name="Olsen J.L."/>
            <person name="Rouze P."/>
            <person name="Verhelst B."/>
            <person name="Lin Y.-C."/>
            <person name="Bayer T."/>
            <person name="Collen J."/>
            <person name="Dattolo E."/>
            <person name="De Paoli E."/>
            <person name="Dittami S."/>
            <person name="Maumus F."/>
            <person name="Michel G."/>
            <person name="Kersting A."/>
            <person name="Lauritano C."/>
            <person name="Lohaus R."/>
            <person name="Toepel M."/>
            <person name="Tonon T."/>
            <person name="Vanneste K."/>
            <person name="Amirebrahimi M."/>
            <person name="Brakel J."/>
            <person name="Bostroem C."/>
            <person name="Chovatia M."/>
            <person name="Grimwood J."/>
            <person name="Jenkins J.W."/>
            <person name="Jueterbock A."/>
            <person name="Mraz A."/>
            <person name="Stam W.T."/>
            <person name="Tice H."/>
            <person name="Bornberg-Bauer E."/>
            <person name="Green P.J."/>
            <person name="Pearson G.A."/>
            <person name="Procaccini G."/>
            <person name="Duarte C.M."/>
            <person name="Schmutz J."/>
            <person name="Reusch T.B.H."/>
            <person name="Van de Peer Y."/>
        </authorList>
    </citation>
    <scope>NUCLEOTIDE SEQUENCE [LARGE SCALE GENOMIC DNA]</scope>
    <source>
        <strain evidence="2">cv. Finnish</strain>
    </source>
</reference>
<organism evidence="1 2">
    <name type="scientific">Zostera marina</name>
    <name type="common">Eelgrass</name>
    <dbReference type="NCBI Taxonomy" id="29655"/>
    <lineage>
        <taxon>Eukaryota</taxon>
        <taxon>Viridiplantae</taxon>
        <taxon>Streptophyta</taxon>
        <taxon>Embryophyta</taxon>
        <taxon>Tracheophyta</taxon>
        <taxon>Spermatophyta</taxon>
        <taxon>Magnoliopsida</taxon>
        <taxon>Liliopsida</taxon>
        <taxon>Zosteraceae</taxon>
        <taxon>Zostera</taxon>
    </lineage>
</organism>
<evidence type="ECO:0000313" key="1">
    <source>
        <dbReference type="EMBL" id="KMZ59974.1"/>
    </source>
</evidence>
<proteinExistence type="predicted"/>
<keyword evidence="2" id="KW-1185">Reference proteome</keyword>
<dbReference type="EMBL" id="LFYR01001680">
    <property type="protein sequence ID" value="KMZ59974.1"/>
    <property type="molecule type" value="Genomic_DNA"/>
</dbReference>
<name>A0A0K9NT60_ZOSMR</name>
<gene>
    <name evidence="1" type="ORF">ZOSMA_62G00040</name>
</gene>
<evidence type="ECO:0000313" key="2">
    <source>
        <dbReference type="Proteomes" id="UP000036987"/>
    </source>
</evidence>